<evidence type="ECO:0000256" key="1">
    <source>
        <dbReference type="ARBA" id="ARBA00004651"/>
    </source>
</evidence>
<dbReference type="Gene3D" id="3.30.565.10">
    <property type="entry name" value="Histidine kinase-like ATPase, C-terminal domain"/>
    <property type="match status" value="1"/>
</dbReference>
<dbReference type="GO" id="GO:0000155">
    <property type="term" value="F:phosphorelay sensor kinase activity"/>
    <property type="evidence" value="ECO:0007669"/>
    <property type="project" value="InterPro"/>
</dbReference>
<accession>A0A0E4HE51</accession>
<dbReference type="CDD" id="cd06225">
    <property type="entry name" value="HAMP"/>
    <property type="match status" value="1"/>
</dbReference>
<reference evidence="15" key="1">
    <citation type="submission" date="2015-03" db="EMBL/GenBank/DDBJ databases">
        <authorList>
            <person name="Wibberg D."/>
        </authorList>
    </citation>
    <scope>NUCLEOTIDE SEQUENCE [LARGE SCALE GENOMIC DNA]</scope>
</reference>
<proteinExistence type="predicted"/>
<evidence type="ECO:0000256" key="5">
    <source>
        <dbReference type="ARBA" id="ARBA00022692"/>
    </source>
</evidence>
<keyword evidence="2" id="KW-1003">Cell membrane</keyword>
<keyword evidence="9 12" id="KW-1133">Transmembrane helix</keyword>
<evidence type="ECO:0000256" key="9">
    <source>
        <dbReference type="ARBA" id="ARBA00022989"/>
    </source>
</evidence>
<comment type="subcellular location">
    <subcellularLocation>
        <location evidence="1">Cell membrane</location>
        <topology evidence="1">Multi-pass membrane protein</topology>
    </subcellularLocation>
</comment>
<dbReference type="SMART" id="SM00304">
    <property type="entry name" value="HAMP"/>
    <property type="match status" value="1"/>
</dbReference>
<dbReference type="InterPro" id="IPR003594">
    <property type="entry name" value="HATPase_dom"/>
</dbReference>
<dbReference type="EMBL" id="LN831776">
    <property type="protein sequence ID" value="CQR57821.1"/>
    <property type="molecule type" value="Genomic_DNA"/>
</dbReference>
<keyword evidence="8" id="KW-0067">ATP-binding</keyword>
<keyword evidence="10" id="KW-0902">Two-component regulatory system</keyword>
<keyword evidence="4" id="KW-0808">Transferase</keyword>
<keyword evidence="6" id="KW-0547">Nucleotide-binding</keyword>
<gene>
    <name evidence="14" type="ORF">PRIO_5432</name>
</gene>
<feature type="domain" description="HAMP" evidence="13">
    <location>
        <begin position="327"/>
        <end position="379"/>
    </location>
</feature>
<dbReference type="InterPro" id="IPR036890">
    <property type="entry name" value="HATPase_C_sf"/>
</dbReference>
<evidence type="ECO:0000256" key="3">
    <source>
        <dbReference type="ARBA" id="ARBA00022553"/>
    </source>
</evidence>
<dbReference type="GO" id="GO:0005886">
    <property type="term" value="C:plasma membrane"/>
    <property type="evidence" value="ECO:0007669"/>
    <property type="project" value="UniProtKB-SubCell"/>
</dbReference>
<dbReference type="CDD" id="cd18773">
    <property type="entry name" value="PDC1_HK_sensor"/>
    <property type="match status" value="1"/>
</dbReference>
<evidence type="ECO:0000256" key="11">
    <source>
        <dbReference type="ARBA" id="ARBA00023136"/>
    </source>
</evidence>
<dbReference type="AlphaFoldDB" id="A0A0E4HE51"/>
<dbReference type="Pfam" id="PF02518">
    <property type="entry name" value="HATPase_c"/>
    <property type="match status" value="1"/>
</dbReference>
<evidence type="ECO:0000256" key="7">
    <source>
        <dbReference type="ARBA" id="ARBA00022777"/>
    </source>
</evidence>
<keyword evidence="5 12" id="KW-0812">Transmembrane</keyword>
<evidence type="ECO:0000313" key="14">
    <source>
        <dbReference type="EMBL" id="CQR57821.1"/>
    </source>
</evidence>
<evidence type="ECO:0000259" key="13">
    <source>
        <dbReference type="PROSITE" id="PS50885"/>
    </source>
</evidence>
<dbReference type="PATRIC" id="fig|1073571.4.peg.5823"/>
<dbReference type="SUPFAM" id="SSF55874">
    <property type="entry name" value="ATPase domain of HSP90 chaperone/DNA topoisomerase II/histidine kinase"/>
    <property type="match status" value="1"/>
</dbReference>
<evidence type="ECO:0000256" key="12">
    <source>
        <dbReference type="SAM" id="Phobius"/>
    </source>
</evidence>
<dbReference type="Gene3D" id="6.10.340.10">
    <property type="match status" value="1"/>
</dbReference>
<dbReference type="PANTHER" id="PTHR34220">
    <property type="entry name" value="SENSOR HISTIDINE KINASE YPDA"/>
    <property type="match status" value="1"/>
</dbReference>
<dbReference type="InterPro" id="IPR003660">
    <property type="entry name" value="HAMP_dom"/>
</dbReference>
<dbReference type="HOGENOM" id="CLU_020473_6_1_9"/>
<feature type="transmembrane region" description="Helical" evidence="12">
    <location>
        <begin position="305"/>
        <end position="330"/>
    </location>
</feature>
<keyword evidence="7" id="KW-0418">Kinase</keyword>
<dbReference type="Pfam" id="PF06580">
    <property type="entry name" value="His_kinase"/>
    <property type="match status" value="1"/>
</dbReference>
<sequence length="619" mass="70649">MEQKHWTRRIVVRIRNMKLQNKLMLGYVLVCVIPLLSVSAFIFQQSAKGLEDSSQEFASLYTSQIRTTLNEFLKEYEEVTKSVLVDNDIIYSLGEAENLPFDKLIDQRLAVQRLLMRVALLKSEMSSVMLVSRDDSVYQFSTSTNKVNENALLAQEWYTGLRDSNETFFITGLHDRSYYEDKGEGAVVTAGRVLFSSDGAYAGMLLIDLDPFTLLQLDHEFILARDKYGISVVITNRQQQIVYHSDAASGQLSWTQVLESGEEYIQDKGDKDHIVLLGSTSQGELFIRTDIPRSRLLQKINQIKVMTVIVILMSCLIITLFSFGLSFTITRPIKALRRSMKQAEVGQYLAIEKEQANDEIGSLVHSYNKMITTIRTLIEDVYIGEIKQRQAKFIALQNQINPHMLYNTLESIRMKALIKDDYETADMIKILARMFRLVLNKEGKQHSVKHELEYTANYLQLQNIRFDNMFKLEIKIPGEMLECSIIPLVFQPIVENSINHGFENYSRIMDIVIEGNWTEQGEMLFRITDNGVGMSLDKQSELRALLDGADSHKYKLESNGGSTEKGLGLQNIAERIKLHYGDRYYLTIVPMGAQGVTIEILIPGFDASGHFNENRRGSE</sequence>
<evidence type="ECO:0000256" key="4">
    <source>
        <dbReference type="ARBA" id="ARBA00022679"/>
    </source>
</evidence>
<dbReference type="GO" id="GO:0005524">
    <property type="term" value="F:ATP binding"/>
    <property type="evidence" value="ECO:0007669"/>
    <property type="project" value="UniProtKB-KW"/>
</dbReference>
<dbReference type="PANTHER" id="PTHR34220:SF11">
    <property type="entry name" value="SENSOR PROTEIN KINASE HPTS"/>
    <property type="match status" value="1"/>
</dbReference>
<dbReference type="PROSITE" id="PS50885">
    <property type="entry name" value="HAMP"/>
    <property type="match status" value="1"/>
</dbReference>
<dbReference type="SUPFAM" id="SSF158472">
    <property type="entry name" value="HAMP domain-like"/>
    <property type="match status" value="1"/>
</dbReference>
<dbReference type="Proteomes" id="UP000033163">
    <property type="component" value="Chromosome I"/>
</dbReference>
<evidence type="ECO:0000256" key="2">
    <source>
        <dbReference type="ARBA" id="ARBA00022475"/>
    </source>
</evidence>
<protein>
    <submittedName>
        <fullName evidence="14">Sensor with HAMP domain</fullName>
    </submittedName>
</protein>
<evidence type="ECO:0000256" key="6">
    <source>
        <dbReference type="ARBA" id="ARBA00022741"/>
    </source>
</evidence>
<dbReference type="Pfam" id="PF00672">
    <property type="entry name" value="HAMP"/>
    <property type="match status" value="1"/>
</dbReference>
<evidence type="ECO:0000256" key="10">
    <source>
        <dbReference type="ARBA" id="ARBA00023012"/>
    </source>
</evidence>
<dbReference type="InterPro" id="IPR010559">
    <property type="entry name" value="Sig_transdc_His_kin_internal"/>
</dbReference>
<organism evidence="14 15">
    <name type="scientific">Paenibacillus riograndensis SBR5</name>
    <dbReference type="NCBI Taxonomy" id="1073571"/>
    <lineage>
        <taxon>Bacteria</taxon>
        <taxon>Bacillati</taxon>
        <taxon>Bacillota</taxon>
        <taxon>Bacilli</taxon>
        <taxon>Bacillales</taxon>
        <taxon>Paenibacillaceae</taxon>
        <taxon>Paenibacillus</taxon>
        <taxon>Paenibacillus sonchi group</taxon>
    </lineage>
</organism>
<dbReference type="InterPro" id="IPR050640">
    <property type="entry name" value="Bact_2-comp_sensor_kinase"/>
</dbReference>
<keyword evidence="11 12" id="KW-0472">Membrane</keyword>
<keyword evidence="3" id="KW-0597">Phosphoprotein</keyword>
<evidence type="ECO:0000313" key="15">
    <source>
        <dbReference type="Proteomes" id="UP000033163"/>
    </source>
</evidence>
<evidence type="ECO:0000256" key="8">
    <source>
        <dbReference type="ARBA" id="ARBA00022840"/>
    </source>
</evidence>
<name>A0A0E4HE51_9BACL</name>
<feature type="transmembrane region" description="Helical" evidence="12">
    <location>
        <begin position="23"/>
        <end position="43"/>
    </location>
</feature>
<dbReference type="KEGG" id="pri:PRIO_5432"/>